<dbReference type="InterPro" id="IPR030184">
    <property type="entry name" value="WAT1-related"/>
</dbReference>
<dbReference type="AlphaFoldDB" id="A0ABD1A0K2"/>
<organism evidence="8 9">
    <name type="scientific">Cardamine amara subsp. amara</name>
    <dbReference type="NCBI Taxonomy" id="228776"/>
    <lineage>
        <taxon>Eukaryota</taxon>
        <taxon>Viridiplantae</taxon>
        <taxon>Streptophyta</taxon>
        <taxon>Embryophyta</taxon>
        <taxon>Tracheophyta</taxon>
        <taxon>Spermatophyta</taxon>
        <taxon>Magnoliopsida</taxon>
        <taxon>eudicotyledons</taxon>
        <taxon>Gunneridae</taxon>
        <taxon>Pentapetalae</taxon>
        <taxon>rosids</taxon>
        <taxon>malvids</taxon>
        <taxon>Brassicales</taxon>
        <taxon>Brassicaceae</taxon>
        <taxon>Cardamineae</taxon>
        <taxon>Cardamine</taxon>
    </lineage>
</organism>
<evidence type="ECO:0000256" key="6">
    <source>
        <dbReference type="RuleBase" id="RU363077"/>
    </source>
</evidence>
<name>A0ABD1A0K2_CARAN</name>
<dbReference type="Pfam" id="PF00892">
    <property type="entry name" value="EamA"/>
    <property type="match status" value="2"/>
</dbReference>
<accession>A0ABD1A0K2</accession>
<dbReference type="SUPFAM" id="SSF103481">
    <property type="entry name" value="Multidrug resistance efflux transporter EmrE"/>
    <property type="match status" value="1"/>
</dbReference>
<feature type="transmembrane region" description="Helical" evidence="6">
    <location>
        <begin position="238"/>
        <end position="258"/>
    </location>
</feature>
<comment type="subcellular location">
    <subcellularLocation>
        <location evidence="1 6">Membrane</location>
        <topology evidence="1 6">Multi-pass membrane protein</topology>
    </subcellularLocation>
</comment>
<proteinExistence type="inferred from homology"/>
<keyword evidence="9" id="KW-1185">Reference proteome</keyword>
<feature type="domain" description="EamA" evidence="7">
    <location>
        <begin position="176"/>
        <end position="313"/>
    </location>
</feature>
<evidence type="ECO:0000259" key="7">
    <source>
        <dbReference type="Pfam" id="PF00892"/>
    </source>
</evidence>
<feature type="transmembrane region" description="Helical" evidence="6">
    <location>
        <begin position="43"/>
        <end position="67"/>
    </location>
</feature>
<sequence length="341" mass="36836">MAPGRLCNRDGWILTAMVLTEFSNVGVNTLVKAATSKGLSPFIVLVYSYTFGSLLLLLLLLLPLTFFSLRSRPLPPLTFSSLCNMGILGVIASVFQIVGYNGIKYSSPTLSSAMSNVTPAFTFVLAVFFRMETISIRKESSVAKVLGTIMSIIGALVVTLYHGPMLMSSNSDWVIGGCLLALQYILVSVSYLVMAHTMSGYPSAFVVTLVHNVCIAVVCTFVSLLVEKDNPKAWIIRFDITLISIVATGILNSGYYVIHIWAVSHKGPVYLSTFKPLSILIAAASTAIFLGESLHLGSLIGGILISIGFYMVLWGKFKEDKRDLLGTIESSPSQKAPLLGD</sequence>
<evidence type="ECO:0000313" key="9">
    <source>
        <dbReference type="Proteomes" id="UP001558713"/>
    </source>
</evidence>
<keyword evidence="3 6" id="KW-0812">Transmembrane</keyword>
<comment type="caution">
    <text evidence="8">The sequence shown here is derived from an EMBL/GenBank/DDBJ whole genome shotgun (WGS) entry which is preliminary data.</text>
</comment>
<feature type="domain" description="EamA" evidence="7">
    <location>
        <begin position="18"/>
        <end position="159"/>
    </location>
</feature>
<dbReference type="InterPro" id="IPR037185">
    <property type="entry name" value="EmrE-like"/>
</dbReference>
<evidence type="ECO:0000256" key="2">
    <source>
        <dbReference type="ARBA" id="ARBA00007635"/>
    </source>
</evidence>
<dbReference type="InterPro" id="IPR000620">
    <property type="entry name" value="EamA_dom"/>
</dbReference>
<dbReference type="GO" id="GO:0016020">
    <property type="term" value="C:membrane"/>
    <property type="evidence" value="ECO:0007669"/>
    <property type="project" value="UniProtKB-SubCell"/>
</dbReference>
<feature type="transmembrane region" description="Helical" evidence="6">
    <location>
        <begin position="270"/>
        <end position="290"/>
    </location>
</feature>
<evidence type="ECO:0000313" key="8">
    <source>
        <dbReference type="EMBL" id="KAL1200362.1"/>
    </source>
</evidence>
<reference evidence="8 9" key="1">
    <citation type="submission" date="2024-04" db="EMBL/GenBank/DDBJ databases">
        <title>Genome assembly C_amara_ONT_v2.</title>
        <authorList>
            <person name="Yant L."/>
            <person name="Moore C."/>
            <person name="Slenker M."/>
        </authorList>
    </citation>
    <scope>NUCLEOTIDE SEQUENCE [LARGE SCALE GENOMIC DNA]</scope>
    <source>
        <tissue evidence="8">Leaf</tissue>
    </source>
</reference>
<evidence type="ECO:0000256" key="1">
    <source>
        <dbReference type="ARBA" id="ARBA00004141"/>
    </source>
</evidence>
<dbReference type="Proteomes" id="UP001558713">
    <property type="component" value="Unassembled WGS sequence"/>
</dbReference>
<feature type="transmembrane region" description="Helical" evidence="6">
    <location>
        <begin position="79"/>
        <end position="98"/>
    </location>
</feature>
<feature type="transmembrane region" description="Helical" evidence="6">
    <location>
        <begin position="296"/>
        <end position="315"/>
    </location>
</feature>
<comment type="similarity">
    <text evidence="2 6">Belongs to the drug/metabolite transporter (DMT) superfamily. Plant drug/metabolite exporter (P-DME) (TC 2.A.7.4) family.</text>
</comment>
<keyword evidence="4 6" id="KW-1133">Transmembrane helix</keyword>
<dbReference type="PANTHER" id="PTHR31218">
    <property type="entry name" value="WAT1-RELATED PROTEIN"/>
    <property type="match status" value="1"/>
</dbReference>
<evidence type="ECO:0000256" key="3">
    <source>
        <dbReference type="ARBA" id="ARBA00022692"/>
    </source>
</evidence>
<dbReference type="EMBL" id="JBANAX010000622">
    <property type="protein sequence ID" value="KAL1200362.1"/>
    <property type="molecule type" value="Genomic_DNA"/>
</dbReference>
<feature type="transmembrane region" description="Helical" evidence="6">
    <location>
        <begin position="205"/>
        <end position="226"/>
    </location>
</feature>
<feature type="transmembrane region" description="Helical" evidence="6">
    <location>
        <begin position="141"/>
        <end position="161"/>
    </location>
</feature>
<evidence type="ECO:0000256" key="4">
    <source>
        <dbReference type="ARBA" id="ARBA00022989"/>
    </source>
</evidence>
<keyword evidence="5 6" id="KW-0472">Membrane</keyword>
<gene>
    <name evidence="8" type="ORF">V5N11_017611</name>
</gene>
<feature type="transmembrane region" description="Helical" evidence="6">
    <location>
        <begin position="173"/>
        <end position="193"/>
    </location>
</feature>
<protein>
    <recommendedName>
        <fullName evidence="6">WAT1-related protein</fullName>
    </recommendedName>
</protein>
<evidence type="ECO:0000256" key="5">
    <source>
        <dbReference type="ARBA" id="ARBA00023136"/>
    </source>
</evidence>
<feature type="transmembrane region" description="Helical" evidence="6">
    <location>
        <begin position="110"/>
        <end position="129"/>
    </location>
</feature>